<dbReference type="Gene3D" id="3.40.50.1000">
    <property type="entry name" value="HAD superfamily/HAD-like"/>
    <property type="match status" value="1"/>
</dbReference>
<accession>A0ABT8QYP7</accession>
<dbReference type="Gene3D" id="1.10.150.520">
    <property type="match status" value="1"/>
</dbReference>
<keyword evidence="5" id="KW-0378">Hydrolase</keyword>
<dbReference type="Proteomes" id="UP001168528">
    <property type="component" value="Unassembled WGS sequence"/>
</dbReference>
<evidence type="ECO:0000313" key="5">
    <source>
        <dbReference type="EMBL" id="MDO1444967.1"/>
    </source>
</evidence>
<dbReference type="PANTHER" id="PTHR43434">
    <property type="entry name" value="PHOSPHOGLYCOLATE PHOSPHATASE"/>
    <property type="match status" value="1"/>
</dbReference>
<comment type="caution">
    <text evidence="5">The sequence shown here is derived from an EMBL/GenBank/DDBJ whole genome shotgun (WGS) entry which is preliminary data.</text>
</comment>
<dbReference type="SFLD" id="SFLDG01129">
    <property type="entry name" value="C1.5:_HAD__Beta-PGM__Phosphata"/>
    <property type="match status" value="1"/>
</dbReference>
<organism evidence="5 6">
    <name type="scientific">Rhodocytophaga aerolata</name>
    <dbReference type="NCBI Taxonomy" id="455078"/>
    <lineage>
        <taxon>Bacteria</taxon>
        <taxon>Pseudomonadati</taxon>
        <taxon>Bacteroidota</taxon>
        <taxon>Cytophagia</taxon>
        <taxon>Cytophagales</taxon>
        <taxon>Rhodocytophagaceae</taxon>
        <taxon>Rhodocytophaga</taxon>
    </lineage>
</organism>
<evidence type="ECO:0000256" key="3">
    <source>
        <dbReference type="ARBA" id="ARBA00006171"/>
    </source>
</evidence>
<name>A0ABT8QYP7_9BACT</name>
<evidence type="ECO:0000313" key="6">
    <source>
        <dbReference type="Proteomes" id="UP001168528"/>
    </source>
</evidence>
<dbReference type="GO" id="GO:0016787">
    <property type="term" value="F:hydrolase activity"/>
    <property type="evidence" value="ECO:0007669"/>
    <property type="project" value="UniProtKB-KW"/>
</dbReference>
<dbReference type="CDD" id="cd01427">
    <property type="entry name" value="HAD_like"/>
    <property type="match status" value="1"/>
</dbReference>
<dbReference type="RefSeq" id="WP_302035768.1">
    <property type="nucleotide sequence ID" value="NZ_JAUKPO010000001.1"/>
</dbReference>
<reference evidence="5" key="1">
    <citation type="submission" date="2023-07" db="EMBL/GenBank/DDBJ databases">
        <title>The genome sequence of Rhodocytophaga aerolata KACC 12507.</title>
        <authorList>
            <person name="Zhang X."/>
        </authorList>
    </citation>
    <scope>NUCLEOTIDE SEQUENCE</scope>
    <source>
        <strain evidence="5">KACC 12507</strain>
    </source>
</reference>
<dbReference type="PANTHER" id="PTHR43434:SF1">
    <property type="entry name" value="PHOSPHOGLYCOLATE PHOSPHATASE"/>
    <property type="match status" value="1"/>
</dbReference>
<dbReference type="InterPro" id="IPR050155">
    <property type="entry name" value="HAD-like_hydrolase_sf"/>
</dbReference>
<comment type="pathway">
    <text evidence="2">Organic acid metabolism; glycolate biosynthesis; glycolate from 2-phosphoglycolate: step 1/1.</text>
</comment>
<dbReference type="EMBL" id="JAUKPO010000001">
    <property type="protein sequence ID" value="MDO1444967.1"/>
    <property type="molecule type" value="Genomic_DNA"/>
</dbReference>
<dbReference type="InterPro" id="IPR023214">
    <property type="entry name" value="HAD_sf"/>
</dbReference>
<comment type="catalytic activity">
    <reaction evidence="1">
        <text>2-phosphoglycolate + H2O = glycolate + phosphate</text>
        <dbReference type="Rhea" id="RHEA:14369"/>
        <dbReference type="ChEBI" id="CHEBI:15377"/>
        <dbReference type="ChEBI" id="CHEBI:29805"/>
        <dbReference type="ChEBI" id="CHEBI:43474"/>
        <dbReference type="ChEBI" id="CHEBI:58033"/>
        <dbReference type="EC" id="3.1.3.18"/>
    </reaction>
</comment>
<dbReference type="InterPro" id="IPR036412">
    <property type="entry name" value="HAD-like_sf"/>
</dbReference>
<proteinExistence type="inferred from homology"/>
<evidence type="ECO:0000256" key="2">
    <source>
        <dbReference type="ARBA" id="ARBA00004818"/>
    </source>
</evidence>
<sequence length="246" mass="29419">MKLQILIFVVYIEQTFIHLSFDWSKLKVVIFDVDGTLYTQSRLRKKMLFSLLGFYALRPWRIREMLILHHFRAQREKMIHSQYTDLENTQYEWCAQKINLPIEVIKKVVDHWMFTFPIAYLKQCMYPGIHAFFDALRKHHVKIAIYSDYKAQKKLEAMGLQADLVVCSTDPQIDRLKPDPQGLLYIAKQLHVRADECLFIGDRYELDGECAIQAQMPYRIVDKKPYKEFDFYHRITQEMTLNLTKK</sequence>
<dbReference type="NCBIfam" id="TIGR01549">
    <property type="entry name" value="HAD-SF-IA-v1"/>
    <property type="match status" value="1"/>
</dbReference>
<dbReference type="SFLD" id="SFLDS00003">
    <property type="entry name" value="Haloacid_Dehalogenase"/>
    <property type="match status" value="1"/>
</dbReference>
<protein>
    <recommendedName>
        <fullName evidence="4">phosphoglycolate phosphatase</fullName>
        <ecNumber evidence="4">3.1.3.18</ecNumber>
    </recommendedName>
</protein>
<comment type="similarity">
    <text evidence="3">Belongs to the HAD-like hydrolase superfamily. CbbY/CbbZ/Gph/YieH family.</text>
</comment>
<dbReference type="Pfam" id="PF00702">
    <property type="entry name" value="Hydrolase"/>
    <property type="match status" value="1"/>
</dbReference>
<evidence type="ECO:0000256" key="4">
    <source>
        <dbReference type="ARBA" id="ARBA00013078"/>
    </source>
</evidence>
<keyword evidence="6" id="KW-1185">Reference proteome</keyword>
<dbReference type="PROSITE" id="PS01228">
    <property type="entry name" value="COF_1"/>
    <property type="match status" value="1"/>
</dbReference>
<dbReference type="SUPFAM" id="SSF56784">
    <property type="entry name" value="HAD-like"/>
    <property type="match status" value="1"/>
</dbReference>
<evidence type="ECO:0000256" key="1">
    <source>
        <dbReference type="ARBA" id="ARBA00000830"/>
    </source>
</evidence>
<dbReference type="InterPro" id="IPR006439">
    <property type="entry name" value="HAD-SF_hydro_IA"/>
</dbReference>
<gene>
    <name evidence="5" type="ORF">Q0590_01830</name>
</gene>
<dbReference type="EC" id="3.1.3.18" evidence="4"/>